<reference evidence="2" key="1">
    <citation type="submission" date="2017-01" db="EMBL/GenBank/DDBJ databases">
        <authorList>
            <person name="Varghese N."/>
            <person name="Submissions S."/>
        </authorList>
    </citation>
    <scope>NUCLEOTIDE SEQUENCE [LARGE SCALE GENOMIC DNA]</scope>
    <source>
        <strain evidence="2">DSM 29430</strain>
    </source>
</reference>
<dbReference type="OrthoDB" id="7726822at2"/>
<accession>A0A1N7MS75</accession>
<dbReference type="STRING" id="633194.SAMN05421759_105116"/>
<dbReference type="RefSeq" id="WP_143526154.1">
    <property type="nucleotide sequence ID" value="NZ_FTOQ01000005.1"/>
</dbReference>
<dbReference type="InterPro" id="IPR036513">
    <property type="entry name" value="STAS_dom_sf"/>
</dbReference>
<keyword evidence="2" id="KW-1185">Reference proteome</keyword>
<proteinExistence type="predicted"/>
<gene>
    <name evidence="1" type="ORF">SAMN05421759_105116</name>
</gene>
<dbReference type="Gene3D" id="3.30.750.24">
    <property type="entry name" value="STAS domain"/>
    <property type="match status" value="1"/>
</dbReference>
<evidence type="ECO:0000313" key="1">
    <source>
        <dbReference type="EMBL" id="SIS88689.1"/>
    </source>
</evidence>
<sequence length="96" mass="10089">MPEVIDLPDRLDTSMADGLTQRLGRAAGGDLLIDGQRVQCLGTLCAQALLAAQIAAAQANHEFRLIASEAMRDDLRLLGLGALAATHNANYSGETT</sequence>
<dbReference type="Proteomes" id="UP000186684">
    <property type="component" value="Unassembled WGS sequence"/>
</dbReference>
<dbReference type="AlphaFoldDB" id="A0A1N7MS75"/>
<organism evidence="1 2">
    <name type="scientific">Roseivivax lentus</name>
    <dbReference type="NCBI Taxonomy" id="633194"/>
    <lineage>
        <taxon>Bacteria</taxon>
        <taxon>Pseudomonadati</taxon>
        <taxon>Pseudomonadota</taxon>
        <taxon>Alphaproteobacteria</taxon>
        <taxon>Rhodobacterales</taxon>
        <taxon>Roseobacteraceae</taxon>
        <taxon>Roseivivax</taxon>
    </lineage>
</organism>
<evidence type="ECO:0000313" key="2">
    <source>
        <dbReference type="Proteomes" id="UP000186684"/>
    </source>
</evidence>
<protein>
    <recommendedName>
        <fullName evidence="3">STAS domain-containing protein</fullName>
    </recommendedName>
</protein>
<dbReference type="EMBL" id="FTOQ01000005">
    <property type="protein sequence ID" value="SIS88689.1"/>
    <property type="molecule type" value="Genomic_DNA"/>
</dbReference>
<name>A0A1N7MS75_9RHOB</name>
<evidence type="ECO:0008006" key="3">
    <source>
        <dbReference type="Google" id="ProtNLM"/>
    </source>
</evidence>